<dbReference type="GO" id="GO:0004640">
    <property type="term" value="F:phosphoribosylanthranilate isomerase activity"/>
    <property type="evidence" value="ECO:0007669"/>
    <property type="project" value="TreeGrafter"/>
</dbReference>
<comment type="pathway">
    <text evidence="2">Amino-acid biosynthesis; L-tryptophan biosynthesis; L-tryptophan from chorismate: step 4/5.</text>
</comment>
<dbReference type="PROSITE" id="PS00614">
    <property type="entry name" value="IGPS"/>
    <property type="match status" value="1"/>
</dbReference>
<evidence type="ECO:0000256" key="4">
    <source>
        <dbReference type="ARBA" id="ARBA00022605"/>
    </source>
</evidence>
<organism evidence="10">
    <name type="scientific">Picea sitchensis</name>
    <name type="common">Sitka spruce</name>
    <name type="synonym">Pinus sitchensis</name>
    <dbReference type="NCBI Taxonomy" id="3332"/>
    <lineage>
        <taxon>Eukaryota</taxon>
        <taxon>Viridiplantae</taxon>
        <taxon>Streptophyta</taxon>
        <taxon>Embryophyta</taxon>
        <taxon>Tracheophyta</taxon>
        <taxon>Spermatophyta</taxon>
        <taxon>Pinopsida</taxon>
        <taxon>Pinidae</taxon>
        <taxon>Conifers I</taxon>
        <taxon>Pinales</taxon>
        <taxon>Pinaceae</taxon>
        <taxon>Picea</taxon>
    </lineage>
</organism>
<protein>
    <recommendedName>
        <fullName evidence="3">indole-3-glycerol-phosphate synthase</fullName>
        <ecNumber evidence="3">4.1.1.48</ecNumber>
    </recommendedName>
</protein>
<dbReference type="CDD" id="cd00331">
    <property type="entry name" value="IGPS"/>
    <property type="match status" value="1"/>
</dbReference>
<evidence type="ECO:0000256" key="1">
    <source>
        <dbReference type="ARBA" id="ARBA00001633"/>
    </source>
</evidence>
<dbReference type="GO" id="GO:0004425">
    <property type="term" value="F:indole-3-glycerol-phosphate synthase activity"/>
    <property type="evidence" value="ECO:0007669"/>
    <property type="project" value="UniProtKB-EC"/>
</dbReference>
<dbReference type="HAMAP" id="MF_00134_B">
    <property type="entry name" value="IGPS_B"/>
    <property type="match status" value="1"/>
</dbReference>
<dbReference type="InterPro" id="IPR011060">
    <property type="entry name" value="RibuloseP-bd_barrel"/>
</dbReference>
<keyword evidence="5" id="KW-0210">Decarboxylase</keyword>
<keyword evidence="6" id="KW-0822">Tryptophan biosynthesis</keyword>
<reference evidence="10" key="1">
    <citation type="journal article" date="2008" name="BMC Genomics">
        <title>A conifer genomics resource of 200,000 spruce (Picea spp.) ESTs and 6,464 high-quality, sequence-finished full-length cDNAs for Sitka spruce (Picea sitchensis).</title>
        <authorList>
            <person name="Ralph S.G."/>
            <person name="Chun H.J."/>
            <person name="Kolosova N."/>
            <person name="Cooper D."/>
            <person name="Oddy C."/>
            <person name="Ritland C.E."/>
            <person name="Kirkpatrick R."/>
            <person name="Moore R."/>
            <person name="Barber S."/>
            <person name="Holt R.A."/>
            <person name="Jones S.J."/>
            <person name="Marra M.A."/>
            <person name="Douglas C.J."/>
            <person name="Ritland K."/>
            <person name="Bohlmann J."/>
        </authorList>
    </citation>
    <scope>NUCLEOTIDE SEQUENCE</scope>
    <source>
        <tissue evidence="10">Green portion of the leader tissue</tissue>
    </source>
</reference>
<evidence type="ECO:0000256" key="8">
    <source>
        <dbReference type="ARBA" id="ARBA00023239"/>
    </source>
</evidence>
<dbReference type="AlphaFoldDB" id="A9NUS4"/>
<evidence type="ECO:0000256" key="5">
    <source>
        <dbReference type="ARBA" id="ARBA00022793"/>
    </source>
</evidence>
<keyword evidence="4" id="KW-0028">Amino-acid biosynthesis</keyword>
<dbReference type="Pfam" id="PF00218">
    <property type="entry name" value="IGPS"/>
    <property type="match status" value="1"/>
</dbReference>
<evidence type="ECO:0000259" key="9">
    <source>
        <dbReference type="Pfam" id="PF00218"/>
    </source>
</evidence>
<evidence type="ECO:0000256" key="7">
    <source>
        <dbReference type="ARBA" id="ARBA00023141"/>
    </source>
</evidence>
<comment type="catalytic activity">
    <reaction evidence="1">
        <text>1-(2-carboxyphenylamino)-1-deoxy-D-ribulose 5-phosphate + H(+) = (1S,2R)-1-C-(indol-3-yl)glycerol 3-phosphate + CO2 + H2O</text>
        <dbReference type="Rhea" id="RHEA:23476"/>
        <dbReference type="ChEBI" id="CHEBI:15377"/>
        <dbReference type="ChEBI" id="CHEBI:15378"/>
        <dbReference type="ChEBI" id="CHEBI:16526"/>
        <dbReference type="ChEBI" id="CHEBI:58613"/>
        <dbReference type="ChEBI" id="CHEBI:58866"/>
        <dbReference type="EC" id="4.1.1.48"/>
    </reaction>
</comment>
<proteinExistence type="evidence at transcript level"/>
<dbReference type="PANTHER" id="PTHR22854">
    <property type="entry name" value="TRYPTOPHAN BIOSYNTHESIS PROTEIN"/>
    <property type="match status" value="1"/>
</dbReference>
<evidence type="ECO:0000313" key="10">
    <source>
        <dbReference type="EMBL" id="ABK24385.1"/>
    </source>
</evidence>
<dbReference type="NCBIfam" id="NF001372">
    <property type="entry name" value="PRK00278.1-4"/>
    <property type="match status" value="1"/>
</dbReference>
<name>A9NUS4_PICSI</name>
<dbReference type="SUPFAM" id="SSF51366">
    <property type="entry name" value="Ribulose-phoshate binding barrel"/>
    <property type="match status" value="1"/>
</dbReference>
<dbReference type="NCBIfam" id="NF001377">
    <property type="entry name" value="PRK00278.2-4"/>
    <property type="match status" value="1"/>
</dbReference>
<evidence type="ECO:0000256" key="3">
    <source>
        <dbReference type="ARBA" id="ARBA00012362"/>
    </source>
</evidence>
<keyword evidence="8" id="KW-0456">Lyase</keyword>
<sequence>MEAITSFGVLTTKLFKGVPSKEHLRSNSNTHVRRSHISWGRGFSISNVINNTRPIMSCNALESESTDEPIVFDPKNNIAEPPPEWKDWEERKRQEELDSNGGIAIRRRPATGPPLHYVGPFEFRLQNKGNTPRNILEEIVWNKEKEVTKIKERKPLVSLKKGLPSAPPARDFIGALRARAEETGMPALIAEVKKASPSRGVIQPNFDPVKIAQAYEKGGAACISVLTDSKYFQGSFENLQAIRDAGIECPLLCKEFIIDAWQLYHARSKGADAVLLIAGILPDRDIKYMSKICKVLQMAALVEVHNVTELDRVLGIDGIELIGINNRSLETFDVDIKNTEHLLKGDRGQRIRDKDILVVGESGMFTPDDIAFVQRVGVRAVLVGESLVKQDDPAAGIARLFGQDIAIRSKVKTMVA</sequence>
<dbReference type="FunFam" id="3.20.20.70:FF:000146">
    <property type="entry name" value="Indole-3-glycerol phosphate synthase chloroplastic"/>
    <property type="match status" value="1"/>
</dbReference>
<dbReference type="GO" id="GO:0000162">
    <property type="term" value="P:L-tryptophan biosynthetic process"/>
    <property type="evidence" value="ECO:0007669"/>
    <property type="project" value="UniProtKB-UniPathway"/>
</dbReference>
<dbReference type="InterPro" id="IPR013785">
    <property type="entry name" value="Aldolase_TIM"/>
</dbReference>
<dbReference type="InterPro" id="IPR001468">
    <property type="entry name" value="Indole-3-GlycerolPSynthase_CS"/>
</dbReference>
<evidence type="ECO:0000256" key="6">
    <source>
        <dbReference type="ARBA" id="ARBA00022822"/>
    </source>
</evidence>
<accession>A9NUS4</accession>
<dbReference type="InterPro" id="IPR013798">
    <property type="entry name" value="Indole-3-glycerol_P_synth_dom"/>
</dbReference>
<keyword evidence="7" id="KW-0057">Aromatic amino acid biosynthesis</keyword>
<dbReference type="EMBL" id="EF085077">
    <property type="protein sequence ID" value="ABK24385.1"/>
    <property type="molecule type" value="mRNA"/>
</dbReference>
<dbReference type="InterPro" id="IPR045186">
    <property type="entry name" value="Indole-3-glycerol_P_synth"/>
</dbReference>
<dbReference type="EC" id="4.1.1.48" evidence="3"/>
<dbReference type="Gene3D" id="3.20.20.70">
    <property type="entry name" value="Aldolase class I"/>
    <property type="match status" value="1"/>
</dbReference>
<feature type="domain" description="Indole-3-glycerol phosphate synthase" evidence="9">
    <location>
        <begin position="136"/>
        <end position="400"/>
    </location>
</feature>
<evidence type="ECO:0000256" key="2">
    <source>
        <dbReference type="ARBA" id="ARBA00004696"/>
    </source>
</evidence>
<dbReference type="UniPathway" id="UPA00035">
    <property type="reaction ID" value="UER00043"/>
</dbReference>
<dbReference type="PANTHER" id="PTHR22854:SF2">
    <property type="entry name" value="INDOLE-3-GLYCEROL-PHOSPHATE SYNTHASE"/>
    <property type="match status" value="1"/>
</dbReference>